<dbReference type="EMBL" id="GBXM01103304">
    <property type="protein sequence ID" value="JAH05273.1"/>
    <property type="molecule type" value="Transcribed_RNA"/>
</dbReference>
<evidence type="ECO:0000313" key="1">
    <source>
        <dbReference type="EMBL" id="JAH05273.1"/>
    </source>
</evidence>
<reference evidence="1" key="2">
    <citation type="journal article" date="2015" name="Fish Shellfish Immunol.">
        <title>Early steps in the European eel (Anguilla anguilla)-Vibrio vulnificus interaction in the gills: Role of the RtxA13 toxin.</title>
        <authorList>
            <person name="Callol A."/>
            <person name="Pajuelo D."/>
            <person name="Ebbesson L."/>
            <person name="Teles M."/>
            <person name="MacKenzie S."/>
            <person name="Amaro C."/>
        </authorList>
    </citation>
    <scope>NUCLEOTIDE SEQUENCE</scope>
</reference>
<protein>
    <submittedName>
        <fullName evidence="1">Uncharacterized protein</fullName>
    </submittedName>
</protein>
<sequence length="40" mass="4564">MVFCKHITSKSALFVIATQRGNRDIVILVIQQMLNGFRKS</sequence>
<proteinExistence type="predicted"/>
<name>A0A0E9PN77_ANGAN</name>
<organism evidence="1">
    <name type="scientific">Anguilla anguilla</name>
    <name type="common">European freshwater eel</name>
    <name type="synonym">Muraena anguilla</name>
    <dbReference type="NCBI Taxonomy" id="7936"/>
    <lineage>
        <taxon>Eukaryota</taxon>
        <taxon>Metazoa</taxon>
        <taxon>Chordata</taxon>
        <taxon>Craniata</taxon>
        <taxon>Vertebrata</taxon>
        <taxon>Euteleostomi</taxon>
        <taxon>Actinopterygii</taxon>
        <taxon>Neopterygii</taxon>
        <taxon>Teleostei</taxon>
        <taxon>Anguilliformes</taxon>
        <taxon>Anguillidae</taxon>
        <taxon>Anguilla</taxon>
    </lineage>
</organism>
<reference evidence="1" key="1">
    <citation type="submission" date="2014-11" db="EMBL/GenBank/DDBJ databases">
        <authorList>
            <person name="Amaro Gonzalez C."/>
        </authorList>
    </citation>
    <scope>NUCLEOTIDE SEQUENCE</scope>
</reference>
<dbReference type="AlphaFoldDB" id="A0A0E9PN77"/>
<accession>A0A0E9PN77</accession>